<name>A0A0S8FVC9_UNCW3</name>
<proteinExistence type="predicted"/>
<dbReference type="GO" id="GO:0008237">
    <property type="term" value="F:metallopeptidase activity"/>
    <property type="evidence" value="ECO:0007669"/>
    <property type="project" value="InterPro"/>
</dbReference>
<dbReference type="InterPro" id="IPR047657">
    <property type="entry name" value="PmbA"/>
</dbReference>
<dbReference type="EMBL" id="LJUJ01000008">
    <property type="protein sequence ID" value="KPK63835.1"/>
    <property type="molecule type" value="Genomic_DNA"/>
</dbReference>
<dbReference type="GO" id="GO:0006508">
    <property type="term" value="P:proteolysis"/>
    <property type="evidence" value="ECO:0007669"/>
    <property type="project" value="InterPro"/>
</dbReference>
<dbReference type="Proteomes" id="UP000051373">
    <property type="component" value="Unassembled WGS sequence"/>
</dbReference>
<organism evidence="2 3">
    <name type="scientific">candidate division WOR_3 bacterium SM23_42</name>
    <dbReference type="NCBI Taxonomy" id="1703779"/>
    <lineage>
        <taxon>Bacteria</taxon>
        <taxon>Bacteria division WOR-3</taxon>
    </lineage>
</organism>
<dbReference type="Pfam" id="PF19289">
    <property type="entry name" value="PmbA_TldD_3rd"/>
    <property type="match status" value="1"/>
</dbReference>
<reference evidence="2 3" key="1">
    <citation type="journal article" date="2015" name="Microbiome">
        <title>Genomic resolution of linkages in carbon, nitrogen, and sulfur cycling among widespread estuary sediment bacteria.</title>
        <authorList>
            <person name="Baker B.J."/>
            <person name="Lazar C.S."/>
            <person name="Teske A.P."/>
            <person name="Dick G.J."/>
        </authorList>
    </citation>
    <scope>NUCLEOTIDE SEQUENCE [LARGE SCALE GENOMIC DNA]</scope>
    <source>
        <strain evidence="2">SM23_42</strain>
    </source>
</reference>
<dbReference type="InterPro" id="IPR036059">
    <property type="entry name" value="TldD/PmbA_sf"/>
</dbReference>
<protein>
    <recommendedName>
        <fullName evidence="1">Metalloprotease TldD/E C-terminal domain-containing protein</fullName>
    </recommendedName>
</protein>
<gene>
    <name evidence="2" type="ORF">AMJ83_05125</name>
</gene>
<comment type="caution">
    <text evidence="2">The sequence shown here is derived from an EMBL/GenBank/DDBJ whole genome shotgun (WGS) entry which is preliminary data.</text>
</comment>
<evidence type="ECO:0000313" key="3">
    <source>
        <dbReference type="Proteomes" id="UP000051373"/>
    </source>
</evidence>
<evidence type="ECO:0000259" key="1">
    <source>
        <dbReference type="Pfam" id="PF19289"/>
    </source>
</evidence>
<evidence type="ECO:0000313" key="2">
    <source>
        <dbReference type="EMBL" id="KPK63835.1"/>
    </source>
</evidence>
<sequence length="424" mass="47983">MIQEIKTRILDFGFDDYKIIEVNSKEHQLYLLKDCVEARRTVESHYYEITVYADHRKDGEKLRGEYTFVFKPSDDLSFYLEQAKSACIMIENRYYGLMESTSISTVEVLDPKLSDPGQIGGQLAETLYNSSKGKHVYLSSSEIYLTKSEVTLTTSTGIEVSKVKGLIEIDVTLISSQANREQELNFQIEARSIDGLRLAQRLSEYKEYARDMLNVQLPKNGKAAVAFRSTDIYDLMDPVIFHSSGRAKDQAISRFQLDESIVEKSVNTFILKSSGILPYGIYSDPFDDDGIPGQEHTIIDHGVFKKYWTTKRYADYLGVEPTGGFKNLVIEPVTNSTFDSQDYYDIVQFSDLTPDPVTGDFVAEIRFGYHVKKGKKTPVKGGSISGNLLEAMQRAYFTNDRVFDGRYLGPKSIVLEDLSVSGQH</sequence>
<feature type="domain" description="Metalloprotease TldD/E C-terminal" evidence="1">
    <location>
        <begin position="221"/>
        <end position="422"/>
    </location>
</feature>
<dbReference type="GO" id="GO:0005829">
    <property type="term" value="C:cytosol"/>
    <property type="evidence" value="ECO:0007669"/>
    <property type="project" value="TreeGrafter"/>
</dbReference>
<accession>A0A0S8FVC9</accession>
<dbReference type="SUPFAM" id="SSF111283">
    <property type="entry name" value="Putative modulator of DNA gyrase, PmbA/TldD"/>
    <property type="match status" value="1"/>
</dbReference>
<dbReference type="AlphaFoldDB" id="A0A0S8FVC9"/>
<dbReference type="PANTHER" id="PTHR43421">
    <property type="entry name" value="METALLOPROTEASE PMBA"/>
    <property type="match status" value="1"/>
</dbReference>
<dbReference type="STRING" id="1703779.AMJ83_05125"/>
<dbReference type="InterPro" id="IPR045569">
    <property type="entry name" value="Metalloprtase-TldD/E_C"/>
</dbReference>
<dbReference type="PANTHER" id="PTHR43421:SF1">
    <property type="entry name" value="METALLOPROTEASE PMBA"/>
    <property type="match status" value="1"/>
</dbReference>